<evidence type="ECO:0000313" key="4">
    <source>
        <dbReference type="Proteomes" id="UP001642540"/>
    </source>
</evidence>
<feature type="region of interest" description="Disordered" evidence="2">
    <location>
        <begin position="52"/>
        <end position="72"/>
    </location>
</feature>
<comment type="caution">
    <text evidence="3">The sequence shown here is derived from an EMBL/GenBank/DDBJ whole genome shotgun (WGS) entry which is preliminary data.</text>
</comment>
<accession>A0ABP1PQJ9</accession>
<dbReference type="EMBL" id="CAXLJM020000004">
    <property type="protein sequence ID" value="CAL8071112.1"/>
    <property type="molecule type" value="Genomic_DNA"/>
</dbReference>
<reference evidence="3 4" key="1">
    <citation type="submission" date="2024-08" db="EMBL/GenBank/DDBJ databases">
        <authorList>
            <person name="Cucini C."/>
            <person name="Frati F."/>
        </authorList>
    </citation>
    <scope>NUCLEOTIDE SEQUENCE [LARGE SCALE GENOMIC DNA]</scope>
</reference>
<proteinExistence type="predicted"/>
<keyword evidence="1" id="KW-0175">Coiled coil</keyword>
<evidence type="ECO:0000313" key="3">
    <source>
        <dbReference type="EMBL" id="CAL8071112.1"/>
    </source>
</evidence>
<gene>
    <name evidence="3" type="ORF">ODALV1_LOCUS1563</name>
</gene>
<protein>
    <submittedName>
        <fullName evidence="3">Uncharacterized protein</fullName>
    </submittedName>
</protein>
<organism evidence="3 4">
    <name type="scientific">Orchesella dallaii</name>
    <dbReference type="NCBI Taxonomy" id="48710"/>
    <lineage>
        <taxon>Eukaryota</taxon>
        <taxon>Metazoa</taxon>
        <taxon>Ecdysozoa</taxon>
        <taxon>Arthropoda</taxon>
        <taxon>Hexapoda</taxon>
        <taxon>Collembola</taxon>
        <taxon>Entomobryomorpha</taxon>
        <taxon>Entomobryoidea</taxon>
        <taxon>Orchesellidae</taxon>
        <taxon>Orchesellinae</taxon>
        <taxon>Orchesella</taxon>
    </lineage>
</organism>
<evidence type="ECO:0000256" key="2">
    <source>
        <dbReference type="SAM" id="MobiDB-lite"/>
    </source>
</evidence>
<sequence length="72" mass="8274">MSHKDQNRVLEKECKQLRSQLKEAQNETLIAERKYMDLEEDMDVLFICCGDSSDTDSPMEQNNFSTGELAGE</sequence>
<feature type="compositionally biased region" description="Polar residues" evidence="2">
    <location>
        <begin position="55"/>
        <end position="66"/>
    </location>
</feature>
<keyword evidence="4" id="KW-1185">Reference proteome</keyword>
<dbReference type="Proteomes" id="UP001642540">
    <property type="component" value="Unassembled WGS sequence"/>
</dbReference>
<evidence type="ECO:0000256" key="1">
    <source>
        <dbReference type="SAM" id="Coils"/>
    </source>
</evidence>
<name>A0ABP1PQJ9_9HEXA</name>
<feature type="coiled-coil region" evidence="1">
    <location>
        <begin position="7"/>
        <end position="41"/>
    </location>
</feature>